<name>A0A8C7WSP1_9TELE</name>
<proteinExistence type="predicted"/>
<sequence length="82" mass="9176">DPLNVAPVSRARMCERVPLECCGGLQNVDLLVGDFLRHVDLQDCSFCIAVGAIAFNPLFWNTVRFCTVRLPRSTGSERRHQS</sequence>
<dbReference type="Ensembl" id="ENSOSIT00000002806.1">
    <property type="protein sequence ID" value="ENSOSIP00000002613.1"/>
    <property type="gene ID" value="ENSOSIG00000001586.1"/>
</dbReference>
<dbReference type="AlphaFoldDB" id="A0A8C7WSP1"/>
<reference evidence="1" key="2">
    <citation type="submission" date="2025-09" db="UniProtKB">
        <authorList>
            <consortium name="Ensembl"/>
        </authorList>
    </citation>
    <scope>IDENTIFICATION</scope>
</reference>
<protein>
    <submittedName>
        <fullName evidence="1">Uncharacterized protein</fullName>
    </submittedName>
</protein>
<reference evidence="1" key="1">
    <citation type="submission" date="2025-08" db="UniProtKB">
        <authorList>
            <consortium name="Ensembl"/>
        </authorList>
    </citation>
    <scope>IDENTIFICATION</scope>
</reference>
<accession>A0A8C7WSP1</accession>
<evidence type="ECO:0000313" key="1">
    <source>
        <dbReference type="Ensembl" id="ENSOSIP00000002613.1"/>
    </source>
</evidence>
<dbReference type="Proteomes" id="UP000694383">
    <property type="component" value="Unplaced"/>
</dbReference>
<organism evidence="1 2">
    <name type="scientific">Oryzias sinensis</name>
    <name type="common">Chinese medaka</name>
    <dbReference type="NCBI Taxonomy" id="183150"/>
    <lineage>
        <taxon>Eukaryota</taxon>
        <taxon>Metazoa</taxon>
        <taxon>Chordata</taxon>
        <taxon>Craniata</taxon>
        <taxon>Vertebrata</taxon>
        <taxon>Euteleostomi</taxon>
        <taxon>Actinopterygii</taxon>
        <taxon>Neopterygii</taxon>
        <taxon>Teleostei</taxon>
        <taxon>Neoteleostei</taxon>
        <taxon>Acanthomorphata</taxon>
        <taxon>Ovalentaria</taxon>
        <taxon>Atherinomorphae</taxon>
        <taxon>Beloniformes</taxon>
        <taxon>Adrianichthyidae</taxon>
        <taxon>Oryziinae</taxon>
        <taxon>Oryzias</taxon>
    </lineage>
</organism>
<evidence type="ECO:0000313" key="2">
    <source>
        <dbReference type="Proteomes" id="UP000694383"/>
    </source>
</evidence>
<keyword evidence="2" id="KW-1185">Reference proteome</keyword>